<dbReference type="STRING" id="264951.A0A443HHC8"/>
<keyword evidence="4 5" id="KW-0408">Iron</keyword>
<evidence type="ECO:0000313" key="7">
    <source>
        <dbReference type="EMBL" id="RWQ91177.1"/>
    </source>
</evidence>
<dbReference type="Pfam" id="PF00067">
    <property type="entry name" value="p450"/>
    <property type="match status" value="1"/>
</dbReference>
<dbReference type="InterPro" id="IPR001128">
    <property type="entry name" value="Cyt_P450"/>
</dbReference>
<dbReference type="InterPro" id="IPR036396">
    <property type="entry name" value="Cyt_P450_sf"/>
</dbReference>
<evidence type="ECO:0000256" key="1">
    <source>
        <dbReference type="ARBA" id="ARBA00001971"/>
    </source>
</evidence>
<keyword evidence="2 5" id="KW-0479">Metal-binding</keyword>
<dbReference type="PRINTS" id="PR00385">
    <property type="entry name" value="P450"/>
</dbReference>
<dbReference type="InterPro" id="IPR002401">
    <property type="entry name" value="Cyt_P450_E_grp-I"/>
</dbReference>
<dbReference type="GO" id="GO:0020037">
    <property type="term" value="F:heme binding"/>
    <property type="evidence" value="ECO:0007669"/>
    <property type="project" value="InterPro"/>
</dbReference>
<dbReference type="InterPro" id="IPR017972">
    <property type="entry name" value="Cyt_P450_CS"/>
</dbReference>
<sequence length="500" mass="57130">MESFVSILVLVLLFWAALALSATLWSYLLSPLKVFPGPVAARYTNFWRFRDVVRGNCQNTHIKLHRKHGTAVRMGPNTISLSDPNLINTVFSTKTLWKKSAMYGVKEPIVDGRSVPNLFSTRDENWHSFYMRPIAPLYSMTKLLELEHCIDEMIVCFTKKLTERFAETLNVCNMDQYLLYFSWDLMNKITFGEDLGILDAGKDVTGFLEISAQDSDYFARTSQIPRLHRLLSQNRFLRFGPPAMDWAVVLGTTALQKRQANGPPEKPDFLEKLLGVRSKYSDIIDDNMMITYLLNNLIAGSDTTANLLCATIYYVLKNPNVHEKLSMECASLETPVSWKKAQQLPYLDAVMREAMRIHPGAALMLERVVPEGGLTLPDGRYIPEGTIVGMNPWVVNRDEAVFGPEPDRFIPERWMKQIHETEAEFQTRRSKMKSCELSFGAGKRACLGKRLSQLESYKLIATLFSTFEMGLSFPSDEWKVTNSWFVRNENIRVTLKSRSQ</sequence>
<evidence type="ECO:0000256" key="3">
    <source>
        <dbReference type="ARBA" id="ARBA00023002"/>
    </source>
</evidence>
<evidence type="ECO:0000256" key="4">
    <source>
        <dbReference type="ARBA" id="ARBA00023004"/>
    </source>
</evidence>
<reference evidence="7 8" key="1">
    <citation type="journal article" date="2018" name="Front. Microbiol.">
        <title>Genomic and genetic insights into a cosmopolitan fungus, Paecilomyces variotii (Eurotiales).</title>
        <authorList>
            <person name="Urquhart A.S."/>
            <person name="Mondo S.J."/>
            <person name="Makela M.R."/>
            <person name="Hane J.K."/>
            <person name="Wiebenga A."/>
            <person name="He G."/>
            <person name="Mihaltcheva S."/>
            <person name="Pangilinan J."/>
            <person name="Lipzen A."/>
            <person name="Barry K."/>
            <person name="de Vries R.P."/>
            <person name="Grigoriev I.V."/>
            <person name="Idnurm A."/>
        </authorList>
    </citation>
    <scope>NUCLEOTIDE SEQUENCE [LARGE SCALE GENOMIC DNA]</scope>
    <source>
        <strain evidence="7 8">CBS 101075</strain>
    </source>
</reference>
<keyword evidence="6 7" id="KW-0503">Monooxygenase</keyword>
<dbReference type="Proteomes" id="UP000283841">
    <property type="component" value="Unassembled WGS sequence"/>
</dbReference>
<protein>
    <submittedName>
        <fullName evidence="7">Putative benzoate 4-monooxygenase cytochrome P450</fullName>
    </submittedName>
</protein>
<dbReference type="PANTHER" id="PTHR24305">
    <property type="entry name" value="CYTOCHROME P450"/>
    <property type="match status" value="1"/>
</dbReference>
<dbReference type="GO" id="GO:0016705">
    <property type="term" value="F:oxidoreductase activity, acting on paired donors, with incorporation or reduction of molecular oxygen"/>
    <property type="evidence" value="ECO:0007669"/>
    <property type="project" value="InterPro"/>
</dbReference>
<dbReference type="AlphaFoldDB" id="A0A443HHC8"/>
<proteinExistence type="inferred from homology"/>
<dbReference type="Gene3D" id="1.10.630.10">
    <property type="entry name" value="Cytochrome P450"/>
    <property type="match status" value="1"/>
</dbReference>
<evidence type="ECO:0000256" key="2">
    <source>
        <dbReference type="ARBA" id="ARBA00022723"/>
    </source>
</evidence>
<dbReference type="RefSeq" id="XP_028480822.1">
    <property type="nucleotide sequence ID" value="XM_028628608.1"/>
</dbReference>
<dbReference type="PROSITE" id="PS00086">
    <property type="entry name" value="CYTOCHROME_P450"/>
    <property type="match status" value="1"/>
</dbReference>
<accession>A0A443HHC8</accession>
<dbReference type="GO" id="GO:0005506">
    <property type="term" value="F:iron ion binding"/>
    <property type="evidence" value="ECO:0007669"/>
    <property type="project" value="InterPro"/>
</dbReference>
<dbReference type="PRINTS" id="PR00463">
    <property type="entry name" value="EP450I"/>
</dbReference>
<comment type="caution">
    <text evidence="7">The sequence shown here is derived from an EMBL/GenBank/DDBJ whole genome shotgun (WGS) entry which is preliminary data.</text>
</comment>
<dbReference type="CDD" id="cd11060">
    <property type="entry name" value="CYP57A1-like"/>
    <property type="match status" value="1"/>
</dbReference>
<evidence type="ECO:0000256" key="5">
    <source>
        <dbReference type="PIRSR" id="PIRSR602401-1"/>
    </source>
</evidence>
<keyword evidence="8" id="KW-1185">Reference proteome</keyword>
<dbReference type="GeneID" id="39597885"/>
<dbReference type="SUPFAM" id="SSF48264">
    <property type="entry name" value="Cytochrome P450"/>
    <property type="match status" value="1"/>
</dbReference>
<dbReference type="VEuPathDB" id="FungiDB:C8Q69DRAFT_439842"/>
<dbReference type="EMBL" id="RCNU01000026">
    <property type="protein sequence ID" value="RWQ91177.1"/>
    <property type="molecule type" value="Genomic_DNA"/>
</dbReference>
<evidence type="ECO:0000313" key="8">
    <source>
        <dbReference type="Proteomes" id="UP000283841"/>
    </source>
</evidence>
<gene>
    <name evidence="7" type="ORF">C8Q69DRAFT_439842</name>
</gene>
<organism evidence="7 8">
    <name type="scientific">Byssochlamys spectabilis</name>
    <name type="common">Paecilomyces variotii</name>
    <dbReference type="NCBI Taxonomy" id="264951"/>
    <lineage>
        <taxon>Eukaryota</taxon>
        <taxon>Fungi</taxon>
        <taxon>Dikarya</taxon>
        <taxon>Ascomycota</taxon>
        <taxon>Pezizomycotina</taxon>
        <taxon>Eurotiomycetes</taxon>
        <taxon>Eurotiomycetidae</taxon>
        <taxon>Eurotiales</taxon>
        <taxon>Thermoascaceae</taxon>
        <taxon>Paecilomyces</taxon>
    </lineage>
</organism>
<keyword evidence="3 6" id="KW-0560">Oxidoreductase</keyword>
<name>A0A443HHC8_BYSSP</name>
<keyword evidence="5 6" id="KW-0349">Heme</keyword>
<dbReference type="PANTHER" id="PTHR24305:SF180">
    <property type="entry name" value="P450, PUTATIVE (EUROFUNG)-RELATED"/>
    <property type="match status" value="1"/>
</dbReference>
<comment type="cofactor">
    <cofactor evidence="1 5">
        <name>heme</name>
        <dbReference type="ChEBI" id="CHEBI:30413"/>
    </cofactor>
</comment>
<dbReference type="GO" id="GO:0004497">
    <property type="term" value="F:monooxygenase activity"/>
    <property type="evidence" value="ECO:0007669"/>
    <property type="project" value="UniProtKB-KW"/>
</dbReference>
<dbReference type="InterPro" id="IPR050121">
    <property type="entry name" value="Cytochrome_P450_monoxygenase"/>
</dbReference>
<comment type="similarity">
    <text evidence="6">Belongs to the cytochrome P450 family.</text>
</comment>
<evidence type="ECO:0000256" key="6">
    <source>
        <dbReference type="RuleBase" id="RU000461"/>
    </source>
</evidence>
<feature type="binding site" description="axial binding residue" evidence="5">
    <location>
        <position position="446"/>
    </location>
    <ligand>
        <name>heme</name>
        <dbReference type="ChEBI" id="CHEBI:30413"/>
    </ligand>
    <ligandPart>
        <name>Fe</name>
        <dbReference type="ChEBI" id="CHEBI:18248"/>
    </ligandPart>
</feature>